<comment type="caution">
    <text evidence="1">The sequence shown here is derived from an EMBL/GenBank/DDBJ whole genome shotgun (WGS) entry which is preliminary data.</text>
</comment>
<dbReference type="EMBL" id="CAJJDP010000069">
    <property type="protein sequence ID" value="CAD8178074.1"/>
    <property type="molecule type" value="Genomic_DNA"/>
</dbReference>
<dbReference type="AlphaFoldDB" id="A0A8S1VL17"/>
<gene>
    <name evidence="1" type="ORF">POCTA_138.1.T0700118</name>
</gene>
<proteinExistence type="predicted"/>
<accession>A0A8S1VL17</accession>
<evidence type="ECO:0000313" key="1">
    <source>
        <dbReference type="EMBL" id="CAD8178074.1"/>
    </source>
</evidence>
<dbReference type="Proteomes" id="UP000683925">
    <property type="component" value="Unassembled WGS sequence"/>
</dbReference>
<name>A0A8S1VL17_PAROT</name>
<sequence length="235" mass="28185">MIQLYNLRNDNRHLVVLDLRNSNKLGQLSMRGSLYTSMKSQVLQIDLIQQTIWKEQLLLMMIFKFYYNKSNKLIIQYKTISLKISRFFTYKKQLKNFIIIFFFCIQSLKSIKYLRYLITFSSRDNQQKTKYFWATVRIPILKVNLKRKLNDKYKKCSVNYNCISIVSDVMVLGCSFNNKRYGYWIFNEYQKFACSSCFVNSIQLRGNTIVDKNFYSQLLLQSSQVLNNKRIQVKK</sequence>
<keyword evidence="2" id="KW-1185">Reference proteome</keyword>
<organism evidence="1 2">
    <name type="scientific">Paramecium octaurelia</name>
    <dbReference type="NCBI Taxonomy" id="43137"/>
    <lineage>
        <taxon>Eukaryota</taxon>
        <taxon>Sar</taxon>
        <taxon>Alveolata</taxon>
        <taxon>Ciliophora</taxon>
        <taxon>Intramacronucleata</taxon>
        <taxon>Oligohymenophorea</taxon>
        <taxon>Peniculida</taxon>
        <taxon>Parameciidae</taxon>
        <taxon>Paramecium</taxon>
    </lineage>
</organism>
<reference evidence="1" key="1">
    <citation type="submission" date="2021-01" db="EMBL/GenBank/DDBJ databases">
        <authorList>
            <consortium name="Genoscope - CEA"/>
            <person name="William W."/>
        </authorList>
    </citation>
    <scope>NUCLEOTIDE SEQUENCE</scope>
</reference>
<evidence type="ECO:0000313" key="2">
    <source>
        <dbReference type="Proteomes" id="UP000683925"/>
    </source>
</evidence>
<protein>
    <submittedName>
        <fullName evidence="1">Uncharacterized protein</fullName>
    </submittedName>
</protein>